<keyword evidence="4" id="KW-0560">Oxidoreductase</keyword>
<dbReference type="PROSITE" id="PS00086">
    <property type="entry name" value="CYTOCHROME_P450"/>
    <property type="match status" value="1"/>
</dbReference>
<dbReference type="OrthoDB" id="7376058at2"/>
<gene>
    <name evidence="5" type="ORF">SAMN04489765_0079</name>
</gene>
<name>A0A1H1A6N5_9ACTN</name>
<feature type="binding site" description="axial binding residue" evidence="3">
    <location>
        <position position="393"/>
    </location>
    <ligand>
        <name>heme</name>
        <dbReference type="ChEBI" id="CHEBI:30413"/>
    </ligand>
    <ligandPart>
        <name>Fe</name>
        <dbReference type="ChEBI" id="CHEBI:18248"/>
    </ligandPart>
</feature>
<reference evidence="6" key="1">
    <citation type="submission" date="2016-10" db="EMBL/GenBank/DDBJ databases">
        <authorList>
            <person name="Varghese N."/>
            <person name="Submissions S."/>
        </authorList>
    </citation>
    <scope>NUCLEOTIDE SEQUENCE [LARGE SCALE GENOMIC DNA]</scope>
    <source>
        <strain evidence="6">DSM 44142</strain>
    </source>
</reference>
<accession>A0A1H1A6N5</accession>
<dbReference type="EMBL" id="FNLF01000002">
    <property type="protein sequence ID" value="SDQ35368.1"/>
    <property type="molecule type" value="Genomic_DNA"/>
</dbReference>
<evidence type="ECO:0000256" key="3">
    <source>
        <dbReference type="PIRSR" id="PIRSR602401-1"/>
    </source>
</evidence>
<proteinExistence type="inferred from homology"/>
<dbReference type="InterPro" id="IPR036396">
    <property type="entry name" value="Cyt_P450_sf"/>
</dbReference>
<evidence type="ECO:0000313" key="5">
    <source>
        <dbReference type="EMBL" id="SDQ35368.1"/>
    </source>
</evidence>
<dbReference type="PRINTS" id="PR00385">
    <property type="entry name" value="P450"/>
</dbReference>
<dbReference type="InterPro" id="IPR050121">
    <property type="entry name" value="Cytochrome_P450_monoxygenase"/>
</dbReference>
<dbReference type="RefSeq" id="WP_082756139.1">
    <property type="nucleotide sequence ID" value="NZ_FNLF01000002.1"/>
</dbReference>
<organism evidence="5 6">
    <name type="scientific">Tsukamurella pulmonis</name>
    <dbReference type="NCBI Taxonomy" id="47312"/>
    <lineage>
        <taxon>Bacteria</taxon>
        <taxon>Bacillati</taxon>
        <taxon>Actinomycetota</taxon>
        <taxon>Actinomycetes</taxon>
        <taxon>Mycobacteriales</taxon>
        <taxon>Tsukamurellaceae</taxon>
        <taxon>Tsukamurella</taxon>
    </lineage>
</organism>
<evidence type="ECO:0000313" key="6">
    <source>
        <dbReference type="Proteomes" id="UP000183053"/>
    </source>
</evidence>
<evidence type="ECO:0000256" key="4">
    <source>
        <dbReference type="RuleBase" id="RU000461"/>
    </source>
</evidence>
<comment type="similarity">
    <text evidence="2 4">Belongs to the cytochrome P450 family.</text>
</comment>
<dbReference type="GO" id="GO:0004497">
    <property type="term" value="F:monooxygenase activity"/>
    <property type="evidence" value="ECO:0007669"/>
    <property type="project" value="UniProtKB-KW"/>
</dbReference>
<evidence type="ECO:0000256" key="2">
    <source>
        <dbReference type="ARBA" id="ARBA00010617"/>
    </source>
</evidence>
<dbReference type="InterPro" id="IPR002401">
    <property type="entry name" value="Cyt_P450_E_grp-I"/>
</dbReference>
<dbReference type="Gene3D" id="1.10.630.10">
    <property type="entry name" value="Cytochrome P450"/>
    <property type="match status" value="1"/>
</dbReference>
<dbReference type="PANTHER" id="PTHR24305:SF166">
    <property type="entry name" value="CYTOCHROME P450 12A4, MITOCHONDRIAL-RELATED"/>
    <property type="match status" value="1"/>
</dbReference>
<dbReference type="Proteomes" id="UP000183053">
    <property type="component" value="Unassembled WGS sequence"/>
</dbReference>
<dbReference type="PANTHER" id="PTHR24305">
    <property type="entry name" value="CYTOCHROME P450"/>
    <property type="match status" value="1"/>
</dbReference>
<dbReference type="SUPFAM" id="SSF48264">
    <property type="entry name" value="Cytochrome P450"/>
    <property type="match status" value="1"/>
</dbReference>
<keyword evidence="3 4" id="KW-0408">Iron</keyword>
<dbReference type="PRINTS" id="PR00463">
    <property type="entry name" value="EP450I"/>
</dbReference>
<dbReference type="AlphaFoldDB" id="A0A1H1A6N5"/>
<dbReference type="GO" id="GO:0016705">
    <property type="term" value="F:oxidoreductase activity, acting on paired donors, with incorporation or reduction of molecular oxygen"/>
    <property type="evidence" value="ECO:0007669"/>
    <property type="project" value="InterPro"/>
</dbReference>
<dbReference type="InterPro" id="IPR017972">
    <property type="entry name" value="Cyt_P450_CS"/>
</dbReference>
<sequence length="446" mass="49364">MDTIPHPPYRLPVLGDVFGASRTTPTQHEAAMARKLGGVYERKIINDVMIVVGSADAAADACDEEAWSRALPGPGQFLRRLVPNGLFTVRNSDPTWGSVRSALEPMFTQPAMRRYHTAMASVIDEMCDHLRSRNGKPVNANDLMTRLTVEIIAQAGFGYRSAGFDVPLQDDDFLQAVRAILEWSSTESNSLPIVSLIGAGDRLAKAQRSAEVVRAPIRELVERRLADYDPAAADDATDILAALLPTGLPVETIVDQAVTFLIAGHETTAALLETALYYAAEDNRQEVLRRPENTPASAVSYEDIPRQRDVQRFLRECLRLHPPAPGFFRIAKKDTKLGAYRVPKGRVAFVLALAAQRDPKSWGPDADQFRPERFDRGEQLGFFKPFSTGPRDCIGRVFAMNEATFAISQLATAFDIIPATPRRPLAFVERATLRPEPRMYTFTARS</sequence>
<keyword evidence="3 4" id="KW-0349">Heme</keyword>
<keyword evidence="6" id="KW-1185">Reference proteome</keyword>
<dbReference type="Pfam" id="PF00067">
    <property type="entry name" value="p450"/>
    <property type="match status" value="1"/>
</dbReference>
<comment type="cofactor">
    <cofactor evidence="1 3">
        <name>heme</name>
        <dbReference type="ChEBI" id="CHEBI:30413"/>
    </cofactor>
</comment>
<dbReference type="GO" id="GO:0005506">
    <property type="term" value="F:iron ion binding"/>
    <property type="evidence" value="ECO:0007669"/>
    <property type="project" value="InterPro"/>
</dbReference>
<keyword evidence="4 5" id="KW-0503">Monooxygenase</keyword>
<dbReference type="STRING" id="47312.SAMN04489765_0079"/>
<dbReference type="InterPro" id="IPR001128">
    <property type="entry name" value="Cyt_P450"/>
</dbReference>
<keyword evidence="3 4" id="KW-0479">Metal-binding</keyword>
<evidence type="ECO:0000256" key="1">
    <source>
        <dbReference type="ARBA" id="ARBA00001971"/>
    </source>
</evidence>
<dbReference type="GO" id="GO:0020037">
    <property type="term" value="F:heme binding"/>
    <property type="evidence" value="ECO:0007669"/>
    <property type="project" value="InterPro"/>
</dbReference>
<protein>
    <submittedName>
        <fullName evidence="5">Unspecific monooxygenase</fullName>
    </submittedName>
</protein>